<protein>
    <submittedName>
        <fullName evidence="1">Uncharacterized protein</fullName>
    </submittedName>
</protein>
<dbReference type="OrthoDB" id="2412159at2759"/>
<proteinExistence type="predicted"/>
<accession>A0A915Z373</accession>
<evidence type="ECO:0000313" key="2">
    <source>
        <dbReference type="Proteomes" id="UP000684084"/>
    </source>
</evidence>
<name>A0A915Z373_9GLOM</name>
<gene>
    <name evidence="1" type="ORF">CHRIB12_LOCUS8237</name>
</gene>
<evidence type="ECO:0000313" key="1">
    <source>
        <dbReference type="EMBL" id="CAB5360544.1"/>
    </source>
</evidence>
<dbReference type="AlphaFoldDB" id="A0A915Z373"/>
<reference evidence="1" key="1">
    <citation type="submission" date="2020-05" db="EMBL/GenBank/DDBJ databases">
        <authorList>
            <person name="Rincon C."/>
            <person name="Sanders R I."/>
            <person name="Robbins C."/>
            <person name="Chaturvedi A."/>
        </authorList>
    </citation>
    <scope>NUCLEOTIDE SEQUENCE</scope>
    <source>
        <strain evidence="1">CHB12</strain>
    </source>
</reference>
<dbReference type="EMBL" id="CAGKOT010000015">
    <property type="protein sequence ID" value="CAB5360544.1"/>
    <property type="molecule type" value="Genomic_DNA"/>
</dbReference>
<sequence>MMQSSQIERRFNTLALNHQAIFQILDLNDDTTDDNENESLESEELQAFLDISEKLVSGGATGTEEYPGELLSLIKLNVILPDDILDLLVDYYNRAYEEYNFSRPQLDPSSSTENYIAVY</sequence>
<organism evidence="1 2">
    <name type="scientific">Rhizophagus irregularis</name>
    <dbReference type="NCBI Taxonomy" id="588596"/>
    <lineage>
        <taxon>Eukaryota</taxon>
        <taxon>Fungi</taxon>
        <taxon>Fungi incertae sedis</taxon>
        <taxon>Mucoromycota</taxon>
        <taxon>Glomeromycotina</taxon>
        <taxon>Glomeromycetes</taxon>
        <taxon>Glomerales</taxon>
        <taxon>Glomeraceae</taxon>
        <taxon>Rhizophagus</taxon>
    </lineage>
</organism>
<comment type="caution">
    <text evidence="1">The sequence shown here is derived from an EMBL/GenBank/DDBJ whole genome shotgun (WGS) entry which is preliminary data.</text>
</comment>
<dbReference type="Proteomes" id="UP000684084">
    <property type="component" value="Unassembled WGS sequence"/>
</dbReference>